<dbReference type="GO" id="GO:0004725">
    <property type="term" value="F:protein tyrosine phosphatase activity"/>
    <property type="evidence" value="ECO:0007669"/>
    <property type="project" value="InterPro"/>
</dbReference>
<feature type="compositionally biased region" description="Low complexity" evidence="2">
    <location>
        <begin position="101"/>
        <end position="121"/>
    </location>
</feature>
<dbReference type="AlphaFoldDB" id="A0A4S8MX74"/>
<protein>
    <submittedName>
        <fullName evidence="5">Phosphatases II</fullName>
    </submittedName>
</protein>
<feature type="compositionally biased region" description="Basic and acidic residues" evidence="2">
    <location>
        <begin position="495"/>
        <end position="505"/>
    </location>
</feature>
<dbReference type="EMBL" id="ML179039">
    <property type="protein sequence ID" value="THV07084.1"/>
    <property type="molecule type" value="Genomic_DNA"/>
</dbReference>
<feature type="region of interest" description="Disordered" evidence="2">
    <location>
        <begin position="349"/>
        <end position="404"/>
    </location>
</feature>
<gene>
    <name evidence="5" type="ORF">K435DRAFT_960054</name>
</gene>
<feature type="compositionally biased region" description="Gly residues" evidence="2">
    <location>
        <begin position="666"/>
        <end position="675"/>
    </location>
</feature>
<name>A0A4S8MX74_DENBC</name>
<feature type="region of interest" description="Disordered" evidence="2">
    <location>
        <begin position="449"/>
        <end position="516"/>
    </location>
</feature>
<evidence type="ECO:0000313" key="6">
    <source>
        <dbReference type="Proteomes" id="UP000297245"/>
    </source>
</evidence>
<feature type="region of interest" description="Disordered" evidence="2">
    <location>
        <begin position="70"/>
        <end position="157"/>
    </location>
</feature>
<dbReference type="Proteomes" id="UP000297245">
    <property type="component" value="Unassembled WGS sequence"/>
</dbReference>
<feature type="domain" description="Tyrosine-protein phosphatase" evidence="3">
    <location>
        <begin position="155"/>
        <end position="734"/>
    </location>
</feature>
<dbReference type="PROSITE" id="PS50056">
    <property type="entry name" value="TYR_PHOSPHATASE_2"/>
    <property type="match status" value="1"/>
</dbReference>
<proteinExistence type="inferred from homology"/>
<sequence>MSSSPTPNPTQIPLIDLSFLQKAHQSPSYVQTSLHILSQRENRRANARKESVLRALIDFNKEKLGGQLGVAVGSAPGGDEHNGTRSTPTSAKRRSGPWALTKSIKAKVTSSSTSSASSSATGQPQTQHQDDNHDPDPSVTWYSTSIGSSTPHAPQNRYFDVVPYDRTRVILASAPSPTLSPTSPTNSASPPPTTPISPSSASSFSKSHAHEINNAPPTTKDNRITETKDDLTSYLNASWVRELYGHKTWIATQAPLPETVHTFLRVLLGEAVSPGSFTSSQHGDNDKDKKRRSGSGPQPELGDGGRPRTIVQLTRNVENGSRKAHPYLPERVGEEWGVVVWPPIGMTTEERRGRRDEVEESDDEYESAREELGSGEQQQQRQERGNRRRGGKEKQTRRGLRKSYAHTPLRLTLLKKEEREEARCVISFVRLDVLGGDVSEVGYGLGAHSHSWEENGDEEDDEDEDVYGYPTDSDEEEDGDGSETNGQRSGRKAAGKVEGRMGGKDNKKKKPAASSPGTSIIFQHLLFHAWPDHGVPEDSDLVGLVNFIGLVDEINRAPVDFKLEGKEEDDDGHEPGREKDHKNGGEREEHEPEVGGRREVGGLGDGDPDPDPPIIINCSAGIGRTGSFIAISSLLRAVGMLLPAGVGRDTSDESSNEGSTVRGEKGIGPNGGGGADKSTVSNVDDVNSSPLGPLPTSHMNDMVVREIDWLREQRPGMVQRPEQVVLVYRVFGGVVLRG</sequence>
<feature type="region of interest" description="Disordered" evidence="2">
    <location>
        <begin position="273"/>
        <end position="309"/>
    </location>
</feature>
<feature type="region of interest" description="Disordered" evidence="2">
    <location>
        <begin position="564"/>
        <end position="618"/>
    </location>
</feature>
<dbReference type="PANTHER" id="PTHR19134:SF449">
    <property type="entry name" value="TYROSINE-PROTEIN PHOSPHATASE 1"/>
    <property type="match status" value="1"/>
</dbReference>
<keyword evidence="6" id="KW-1185">Reference proteome</keyword>
<feature type="region of interest" description="Disordered" evidence="2">
    <location>
        <begin position="646"/>
        <end position="698"/>
    </location>
</feature>
<reference evidence="5 6" key="1">
    <citation type="journal article" date="2019" name="Nat. Ecol. Evol.">
        <title>Megaphylogeny resolves global patterns of mushroom evolution.</title>
        <authorList>
            <person name="Varga T."/>
            <person name="Krizsan K."/>
            <person name="Foldi C."/>
            <person name="Dima B."/>
            <person name="Sanchez-Garcia M."/>
            <person name="Sanchez-Ramirez S."/>
            <person name="Szollosi G.J."/>
            <person name="Szarkandi J.G."/>
            <person name="Papp V."/>
            <person name="Albert L."/>
            <person name="Andreopoulos W."/>
            <person name="Angelini C."/>
            <person name="Antonin V."/>
            <person name="Barry K.W."/>
            <person name="Bougher N.L."/>
            <person name="Buchanan P."/>
            <person name="Buyck B."/>
            <person name="Bense V."/>
            <person name="Catcheside P."/>
            <person name="Chovatia M."/>
            <person name="Cooper J."/>
            <person name="Damon W."/>
            <person name="Desjardin D."/>
            <person name="Finy P."/>
            <person name="Geml J."/>
            <person name="Haridas S."/>
            <person name="Hughes K."/>
            <person name="Justo A."/>
            <person name="Karasinski D."/>
            <person name="Kautmanova I."/>
            <person name="Kiss B."/>
            <person name="Kocsube S."/>
            <person name="Kotiranta H."/>
            <person name="LaButti K.M."/>
            <person name="Lechner B.E."/>
            <person name="Liimatainen K."/>
            <person name="Lipzen A."/>
            <person name="Lukacs Z."/>
            <person name="Mihaltcheva S."/>
            <person name="Morgado L.N."/>
            <person name="Niskanen T."/>
            <person name="Noordeloos M.E."/>
            <person name="Ohm R.A."/>
            <person name="Ortiz-Santana B."/>
            <person name="Ovrebo C."/>
            <person name="Racz N."/>
            <person name="Riley R."/>
            <person name="Savchenko A."/>
            <person name="Shiryaev A."/>
            <person name="Soop K."/>
            <person name="Spirin V."/>
            <person name="Szebenyi C."/>
            <person name="Tomsovsky M."/>
            <person name="Tulloss R.E."/>
            <person name="Uehling J."/>
            <person name="Grigoriev I.V."/>
            <person name="Vagvolgyi C."/>
            <person name="Papp T."/>
            <person name="Martin F.M."/>
            <person name="Miettinen O."/>
            <person name="Hibbett D.S."/>
            <person name="Nagy L.G."/>
        </authorList>
    </citation>
    <scope>NUCLEOTIDE SEQUENCE [LARGE SCALE GENOMIC DNA]</scope>
    <source>
        <strain evidence="5 6">CBS 962.96</strain>
    </source>
</reference>
<accession>A0A4S8MX74</accession>
<feature type="compositionally biased region" description="Polar residues" evidence="2">
    <location>
        <begin position="140"/>
        <end position="153"/>
    </location>
</feature>
<dbReference type="SMART" id="SM00404">
    <property type="entry name" value="PTPc_motif"/>
    <property type="match status" value="1"/>
</dbReference>
<dbReference type="InterPro" id="IPR050348">
    <property type="entry name" value="Protein-Tyr_Phosphatase"/>
</dbReference>
<feature type="domain" description="Tyrosine specific protein phosphatases" evidence="4">
    <location>
        <begin position="609"/>
        <end position="725"/>
    </location>
</feature>
<evidence type="ECO:0000313" key="5">
    <source>
        <dbReference type="EMBL" id="THV07084.1"/>
    </source>
</evidence>
<evidence type="ECO:0000259" key="4">
    <source>
        <dbReference type="PROSITE" id="PS50056"/>
    </source>
</evidence>
<feature type="compositionally biased region" description="Low complexity" evidence="2">
    <location>
        <begin position="196"/>
        <end position="206"/>
    </location>
</feature>
<dbReference type="InterPro" id="IPR000387">
    <property type="entry name" value="Tyr_Pase_dom"/>
</dbReference>
<dbReference type="InterPro" id="IPR000242">
    <property type="entry name" value="PTP_cat"/>
</dbReference>
<dbReference type="Pfam" id="PF00102">
    <property type="entry name" value="Y_phosphatase"/>
    <property type="match status" value="2"/>
</dbReference>
<dbReference type="Gene3D" id="3.90.190.10">
    <property type="entry name" value="Protein tyrosine phosphatase superfamily"/>
    <property type="match status" value="2"/>
</dbReference>
<feature type="compositionally biased region" description="Low complexity" evidence="2">
    <location>
        <begin position="680"/>
        <end position="689"/>
    </location>
</feature>
<feature type="compositionally biased region" description="Basic residues" evidence="2">
    <location>
        <begin position="386"/>
        <end position="404"/>
    </location>
</feature>
<dbReference type="OrthoDB" id="10253954at2759"/>
<evidence type="ECO:0000256" key="1">
    <source>
        <dbReference type="ARBA" id="ARBA00009649"/>
    </source>
</evidence>
<feature type="compositionally biased region" description="Acidic residues" evidence="2">
    <location>
        <begin position="454"/>
        <end position="481"/>
    </location>
</feature>
<dbReference type="PANTHER" id="PTHR19134">
    <property type="entry name" value="RECEPTOR-TYPE TYROSINE-PROTEIN PHOSPHATASE"/>
    <property type="match status" value="1"/>
</dbReference>
<dbReference type="PROSITE" id="PS50055">
    <property type="entry name" value="TYR_PHOSPHATASE_PTP"/>
    <property type="match status" value="1"/>
</dbReference>
<evidence type="ECO:0000256" key="2">
    <source>
        <dbReference type="SAM" id="MobiDB-lite"/>
    </source>
</evidence>
<feature type="compositionally biased region" description="Low complexity" evidence="2">
    <location>
        <begin position="174"/>
        <end position="188"/>
    </location>
</feature>
<dbReference type="InterPro" id="IPR003595">
    <property type="entry name" value="Tyr_Pase_cat"/>
</dbReference>
<dbReference type="SUPFAM" id="SSF52799">
    <property type="entry name" value="(Phosphotyrosine protein) phosphatases II"/>
    <property type="match status" value="2"/>
</dbReference>
<evidence type="ECO:0000259" key="3">
    <source>
        <dbReference type="PROSITE" id="PS50055"/>
    </source>
</evidence>
<feature type="region of interest" description="Disordered" evidence="2">
    <location>
        <begin position="174"/>
        <end position="226"/>
    </location>
</feature>
<feature type="compositionally biased region" description="Basic and acidic residues" evidence="2">
    <location>
        <begin position="573"/>
        <end position="600"/>
    </location>
</feature>
<dbReference type="InterPro" id="IPR029021">
    <property type="entry name" value="Prot-tyrosine_phosphatase-like"/>
</dbReference>
<organism evidence="5 6">
    <name type="scientific">Dendrothele bispora (strain CBS 962.96)</name>
    <dbReference type="NCBI Taxonomy" id="1314807"/>
    <lineage>
        <taxon>Eukaryota</taxon>
        <taxon>Fungi</taxon>
        <taxon>Dikarya</taxon>
        <taxon>Basidiomycota</taxon>
        <taxon>Agaricomycotina</taxon>
        <taxon>Agaricomycetes</taxon>
        <taxon>Agaricomycetidae</taxon>
        <taxon>Agaricales</taxon>
        <taxon>Agaricales incertae sedis</taxon>
        <taxon>Dendrothele</taxon>
    </lineage>
</organism>
<comment type="similarity">
    <text evidence="1">Belongs to the protein-tyrosine phosphatase family. Non-receptor class subfamily.</text>
</comment>
<dbReference type="SMART" id="SM00194">
    <property type="entry name" value="PTPc"/>
    <property type="match status" value="1"/>
</dbReference>